<feature type="compositionally biased region" description="Basic and acidic residues" evidence="1">
    <location>
        <begin position="44"/>
        <end position="73"/>
    </location>
</feature>
<protein>
    <submittedName>
        <fullName evidence="2">Uncharacterized protein</fullName>
    </submittedName>
</protein>
<dbReference type="Proteomes" id="UP000011932">
    <property type="component" value="Chromosome"/>
</dbReference>
<dbReference type="KEGG" id="man:A11S_2233"/>
<sequence length="79" mass="8447">MTSKFNFIKNSLMGSSTMPGSAFSGMAGLSVGNHHHHGHHHHHADGSCCDHDHSHDHDHGDCGHDHVHDESCGHGKAGK</sequence>
<evidence type="ECO:0000313" key="3">
    <source>
        <dbReference type="Proteomes" id="UP000011932"/>
    </source>
</evidence>
<dbReference type="HOGENOM" id="CLU_2602059_0_0_5"/>
<gene>
    <name evidence="2" type="ORF">A11S_2233</name>
</gene>
<feature type="compositionally biased region" description="Basic residues" evidence="1">
    <location>
        <begin position="33"/>
        <end position="43"/>
    </location>
</feature>
<dbReference type="RefSeq" id="WP_015468541.1">
    <property type="nucleotide sequence ID" value="NC_020812.1"/>
</dbReference>
<reference evidence="2 3" key="1">
    <citation type="journal article" date="2013" name="ISME J.">
        <title>By their genes ye shall know them: genomic signatures of predatory bacteria.</title>
        <authorList>
            <person name="Pasternak Z."/>
            <person name="Pietrokovski S."/>
            <person name="Rotem O."/>
            <person name="Gophna U."/>
            <person name="Lurie-Weinberger M.N."/>
            <person name="Jurkevitch E."/>
        </authorList>
    </citation>
    <scope>NUCLEOTIDE SEQUENCE [LARGE SCALE GENOMIC DNA]</scope>
    <source>
        <strain evidence="2">EPB</strain>
    </source>
</reference>
<feature type="region of interest" description="Disordered" evidence="1">
    <location>
        <begin position="28"/>
        <end position="79"/>
    </location>
</feature>
<proteinExistence type="predicted"/>
<dbReference type="AlphaFoldDB" id="M4W0T0"/>
<dbReference type="STRING" id="349215.A11S_2233"/>
<organism evidence="2 3">
    <name type="scientific">Micavibrio aeruginosavorus EPB</name>
    <dbReference type="NCBI Taxonomy" id="349215"/>
    <lineage>
        <taxon>Bacteria</taxon>
        <taxon>Pseudomonadati</taxon>
        <taxon>Bdellovibrionota</taxon>
        <taxon>Bdellovibrionia</taxon>
        <taxon>Bdellovibrionales</taxon>
        <taxon>Pseudobdellovibrionaceae</taxon>
        <taxon>Micavibrio</taxon>
    </lineage>
</organism>
<evidence type="ECO:0000313" key="2">
    <source>
        <dbReference type="EMBL" id="AGH99029.1"/>
    </source>
</evidence>
<name>M4W0T0_9BACT</name>
<dbReference type="EMBL" id="CP003538">
    <property type="protein sequence ID" value="AGH99029.1"/>
    <property type="molecule type" value="Genomic_DNA"/>
</dbReference>
<evidence type="ECO:0000256" key="1">
    <source>
        <dbReference type="SAM" id="MobiDB-lite"/>
    </source>
</evidence>
<accession>M4W0T0</accession>